<organism evidence="12 13">
    <name type="scientific">Candidatus Doudnabacteria bacterium RIFCSPLOWO2_02_FULL_48_13</name>
    <dbReference type="NCBI Taxonomy" id="1817845"/>
    <lineage>
        <taxon>Bacteria</taxon>
        <taxon>Candidatus Doudnaibacteriota</taxon>
    </lineage>
</organism>
<evidence type="ECO:0000313" key="13">
    <source>
        <dbReference type="Proteomes" id="UP000177235"/>
    </source>
</evidence>
<evidence type="ECO:0000256" key="5">
    <source>
        <dbReference type="ARBA" id="ARBA00014889"/>
    </source>
</evidence>
<keyword evidence="7" id="KW-0378">Hydrolase</keyword>
<evidence type="ECO:0000256" key="4">
    <source>
        <dbReference type="ARBA" id="ARBA00012930"/>
    </source>
</evidence>
<evidence type="ECO:0000256" key="6">
    <source>
        <dbReference type="ARBA" id="ARBA00022723"/>
    </source>
</evidence>
<evidence type="ECO:0000256" key="11">
    <source>
        <dbReference type="ARBA" id="ARBA00060547"/>
    </source>
</evidence>
<keyword evidence="6" id="KW-0479">Metal-binding</keyword>
<evidence type="ECO:0000256" key="10">
    <source>
        <dbReference type="ARBA" id="ARBA00048496"/>
    </source>
</evidence>
<dbReference type="FunFam" id="3.50.30.50:FF:000001">
    <property type="entry name" value="Kynurenine formamidase"/>
    <property type="match status" value="1"/>
</dbReference>
<evidence type="ECO:0000256" key="8">
    <source>
        <dbReference type="ARBA" id="ARBA00022833"/>
    </source>
</evidence>
<dbReference type="InterPro" id="IPR037175">
    <property type="entry name" value="KFase_sf"/>
</dbReference>
<dbReference type="InterPro" id="IPR007325">
    <property type="entry name" value="KFase/CYL"/>
</dbReference>
<evidence type="ECO:0000256" key="1">
    <source>
        <dbReference type="ARBA" id="ARBA00001947"/>
    </source>
</evidence>
<sequence length="203" mass="22100">MPKFFDISLSLDNSTFPWPGDTKFIRLEKKGSGIVSQLIMSTHTGTHVDAPKHFLFNKSGVDKIALTKLVGPARIVEINAKNLITSSDLEKLKIQKGERILFKTRNSGLYKKGKFTADYVSLSLDGARHLARKKIALVGTDYLGIEAKSAPGHPVHKTLLSAGIVNVEGLDLSKIKPGSYNLAVLPLKIKAGDGSPARAVLWR</sequence>
<dbReference type="GO" id="GO:0046872">
    <property type="term" value="F:metal ion binding"/>
    <property type="evidence" value="ECO:0007669"/>
    <property type="project" value="UniProtKB-KW"/>
</dbReference>
<comment type="cofactor">
    <cofactor evidence="1">
        <name>Zn(2+)</name>
        <dbReference type="ChEBI" id="CHEBI:29105"/>
    </cofactor>
</comment>
<comment type="function">
    <text evidence="2">Catalyzes the hydrolysis of N-formyl-L-kynurenine to L-kynurenine, the second step in the kynurenine pathway of tryptophan degradation.</text>
</comment>
<gene>
    <name evidence="12" type="ORF">A3J05_00325</name>
</gene>
<comment type="caution">
    <text evidence="12">The sequence shown here is derived from an EMBL/GenBank/DDBJ whole genome shotgun (WGS) entry which is preliminary data.</text>
</comment>
<evidence type="ECO:0000256" key="9">
    <source>
        <dbReference type="ARBA" id="ARBA00023079"/>
    </source>
</evidence>
<comment type="subunit">
    <text evidence="3">Homodimer.</text>
</comment>
<dbReference type="PANTHER" id="PTHR31118:SF12">
    <property type="entry name" value="CYCLASE-LIKE PROTEIN 2"/>
    <property type="match status" value="1"/>
</dbReference>
<dbReference type="AlphaFoldDB" id="A0A1F5QAZ2"/>
<dbReference type="GO" id="GO:0004061">
    <property type="term" value="F:arylformamidase activity"/>
    <property type="evidence" value="ECO:0007669"/>
    <property type="project" value="UniProtKB-EC"/>
</dbReference>
<accession>A0A1F5QAZ2</accession>
<evidence type="ECO:0000256" key="2">
    <source>
        <dbReference type="ARBA" id="ARBA00002204"/>
    </source>
</evidence>
<dbReference type="Proteomes" id="UP000177235">
    <property type="component" value="Unassembled WGS sequence"/>
</dbReference>
<evidence type="ECO:0000256" key="7">
    <source>
        <dbReference type="ARBA" id="ARBA00022801"/>
    </source>
</evidence>
<dbReference type="Gene3D" id="3.50.30.50">
    <property type="entry name" value="Putative cyclase"/>
    <property type="match status" value="1"/>
</dbReference>
<comment type="catalytic activity">
    <reaction evidence="10">
        <text>N-formyl-L-kynurenine + H2O = L-kynurenine + formate + H(+)</text>
        <dbReference type="Rhea" id="RHEA:13009"/>
        <dbReference type="ChEBI" id="CHEBI:15377"/>
        <dbReference type="ChEBI" id="CHEBI:15378"/>
        <dbReference type="ChEBI" id="CHEBI:15740"/>
        <dbReference type="ChEBI" id="CHEBI:57959"/>
        <dbReference type="ChEBI" id="CHEBI:58629"/>
        <dbReference type="EC" id="3.5.1.9"/>
    </reaction>
</comment>
<proteinExistence type="predicted"/>
<keyword evidence="8" id="KW-0862">Zinc</keyword>
<dbReference type="Pfam" id="PF04199">
    <property type="entry name" value="Cyclase"/>
    <property type="match status" value="1"/>
</dbReference>
<protein>
    <recommendedName>
        <fullName evidence="5">Kynurenine formamidase</fullName>
        <ecNumber evidence="4">3.5.1.9</ecNumber>
    </recommendedName>
</protein>
<reference evidence="12 13" key="1">
    <citation type="journal article" date="2016" name="Nat. Commun.">
        <title>Thousands of microbial genomes shed light on interconnected biogeochemical processes in an aquifer system.</title>
        <authorList>
            <person name="Anantharaman K."/>
            <person name="Brown C.T."/>
            <person name="Hug L.A."/>
            <person name="Sharon I."/>
            <person name="Castelle C.J."/>
            <person name="Probst A.J."/>
            <person name="Thomas B.C."/>
            <person name="Singh A."/>
            <person name="Wilkins M.J."/>
            <person name="Karaoz U."/>
            <person name="Brodie E.L."/>
            <person name="Williams K.H."/>
            <person name="Hubbard S.S."/>
            <person name="Banfield J.F."/>
        </authorList>
    </citation>
    <scope>NUCLEOTIDE SEQUENCE [LARGE SCALE GENOMIC DNA]</scope>
</reference>
<comment type="pathway">
    <text evidence="11">Amino-acid degradation; L-tryptophan degradation via kynurenine pathway; L-kynurenine from L-tryptophan: step 2/2.</text>
</comment>
<keyword evidence="9" id="KW-0823">Tryptophan catabolism</keyword>
<evidence type="ECO:0000256" key="3">
    <source>
        <dbReference type="ARBA" id="ARBA00011738"/>
    </source>
</evidence>
<dbReference type="SUPFAM" id="SSF102198">
    <property type="entry name" value="Putative cyclase"/>
    <property type="match status" value="1"/>
</dbReference>
<evidence type="ECO:0000313" key="12">
    <source>
        <dbReference type="EMBL" id="OGE99349.1"/>
    </source>
</evidence>
<dbReference type="PANTHER" id="PTHR31118">
    <property type="entry name" value="CYCLASE-LIKE PROTEIN 2"/>
    <property type="match status" value="1"/>
</dbReference>
<dbReference type="EMBL" id="MFFF01000021">
    <property type="protein sequence ID" value="OGE99349.1"/>
    <property type="molecule type" value="Genomic_DNA"/>
</dbReference>
<dbReference type="EC" id="3.5.1.9" evidence="4"/>
<name>A0A1F5QAZ2_9BACT</name>
<dbReference type="GO" id="GO:0019441">
    <property type="term" value="P:L-tryptophan catabolic process to kynurenine"/>
    <property type="evidence" value="ECO:0007669"/>
    <property type="project" value="InterPro"/>
</dbReference>